<dbReference type="Pfam" id="PF14903">
    <property type="entry name" value="WG_beta_rep"/>
    <property type="match status" value="1"/>
</dbReference>
<evidence type="ECO:0000313" key="2">
    <source>
        <dbReference type="Proteomes" id="UP000619238"/>
    </source>
</evidence>
<comment type="caution">
    <text evidence="1">The sequence shown here is derived from an EMBL/GenBank/DDBJ whole genome shotgun (WGS) entry which is preliminary data.</text>
</comment>
<accession>A0ABR7QE16</accession>
<proteinExistence type="predicted"/>
<dbReference type="RefSeq" id="WP_187563849.1">
    <property type="nucleotide sequence ID" value="NZ_JACGWS010000014.1"/>
</dbReference>
<evidence type="ECO:0000313" key="1">
    <source>
        <dbReference type="EMBL" id="MBC8756806.1"/>
    </source>
</evidence>
<sequence length="346" mass="40028">MLFLCFAYANLSIGQIIHEVLEGEEVETQQEIEGDSRYNSSDKKKKSKRLPSSFNAFHYEFIQNGNEIHYVSIKNKTKKAEKTIEIIPVKNTKNVQFVSYNYGYEYHRTKSHENDIERHFSENYIIYKQRKKYGLVLDNDVIPAKFDSIGKPYLLRGEKPMMLVAKKKRGNYKWGIVKSDGSFLLPIEYDEINVPIEVDVTANTYGSNRKDTKGPMNGLTPPGLLIDGLYHNQKIIVRKKDKYGLYNANGTIALAIEYDHIEADESLMFYALQKGKDAGFIIENRGKIGVWGMRILTKKEKAVTYIKVFPLQDFKVIKRKYAYFIQYPDGTEKKVNASDLYKMAKE</sequence>
<dbReference type="EMBL" id="JACGWS010000014">
    <property type="protein sequence ID" value="MBC8756806.1"/>
    <property type="molecule type" value="Genomic_DNA"/>
</dbReference>
<organism evidence="1 2">
    <name type="scientific">Kordia aestuariivivens</name>
    <dbReference type="NCBI Taxonomy" id="2759037"/>
    <lineage>
        <taxon>Bacteria</taxon>
        <taxon>Pseudomonadati</taxon>
        <taxon>Bacteroidota</taxon>
        <taxon>Flavobacteriia</taxon>
        <taxon>Flavobacteriales</taxon>
        <taxon>Flavobacteriaceae</taxon>
        <taxon>Kordia</taxon>
    </lineage>
</organism>
<dbReference type="InterPro" id="IPR032774">
    <property type="entry name" value="WG_beta_rep"/>
</dbReference>
<dbReference type="Proteomes" id="UP000619238">
    <property type="component" value="Unassembled WGS sequence"/>
</dbReference>
<protein>
    <submittedName>
        <fullName evidence="1">WG repeat-containing protein</fullName>
    </submittedName>
</protein>
<reference evidence="1 2" key="1">
    <citation type="submission" date="2020-07" db="EMBL/GenBank/DDBJ databases">
        <title>Description of Kordia aestuariivivens sp. nov., isolated from a tidal flat.</title>
        <authorList>
            <person name="Park S."/>
            <person name="Yoon J.-H."/>
        </authorList>
    </citation>
    <scope>NUCLEOTIDE SEQUENCE [LARGE SCALE GENOMIC DNA]</scope>
    <source>
        <strain evidence="1 2">YSTF-M3</strain>
    </source>
</reference>
<name>A0ABR7QE16_9FLAO</name>
<keyword evidence="2" id="KW-1185">Reference proteome</keyword>
<gene>
    <name evidence="1" type="ORF">H2O64_19185</name>
</gene>